<evidence type="ECO:0000256" key="1">
    <source>
        <dbReference type="SAM" id="Phobius"/>
    </source>
</evidence>
<dbReference type="OrthoDB" id="7819947at2"/>
<organism evidence="2 3">
    <name type="scientific">Mesobaculum littorinae</name>
    <dbReference type="NCBI Taxonomy" id="2486419"/>
    <lineage>
        <taxon>Bacteria</taxon>
        <taxon>Pseudomonadati</taxon>
        <taxon>Pseudomonadota</taxon>
        <taxon>Alphaproteobacteria</taxon>
        <taxon>Rhodobacterales</taxon>
        <taxon>Roseobacteraceae</taxon>
        <taxon>Mesobaculum</taxon>
    </lineage>
</organism>
<accession>A0A438AJ13</accession>
<dbReference type="GO" id="GO:0016301">
    <property type="term" value="F:kinase activity"/>
    <property type="evidence" value="ECO:0007669"/>
    <property type="project" value="UniProtKB-KW"/>
</dbReference>
<keyword evidence="2" id="KW-0418">Kinase</keyword>
<keyword evidence="1" id="KW-0472">Membrane</keyword>
<comment type="caution">
    <text evidence="2">The sequence shown here is derived from an EMBL/GenBank/DDBJ whole genome shotgun (WGS) entry which is preliminary data.</text>
</comment>
<protein>
    <submittedName>
        <fullName evidence="2">Histidine kinase</fullName>
    </submittedName>
</protein>
<keyword evidence="3" id="KW-1185">Reference proteome</keyword>
<keyword evidence="2" id="KW-0808">Transferase</keyword>
<keyword evidence="1" id="KW-1133">Transmembrane helix</keyword>
<dbReference type="EMBL" id="RQXX01000002">
    <property type="protein sequence ID" value="RVV98753.1"/>
    <property type="molecule type" value="Genomic_DNA"/>
</dbReference>
<reference evidence="2 3" key="1">
    <citation type="submission" date="2018-11" db="EMBL/GenBank/DDBJ databases">
        <title>Mesobaculum littorinae gen. nov., sp. nov., isolated from Littorina scabra that represents a novel genus of the order Rhodobacteraceae.</title>
        <authorList>
            <person name="Li F."/>
        </authorList>
    </citation>
    <scope>NUCLEOTIDE SEQUENCE [LARGE SCALE GENOMIC DNA]</scope>
    <source>
        <strain evidence="2 3">M0103</strain>
    </source>
</reference>
<gene>
    <name evidence="2" type="ORF">EKE94_07580</name>
</gene>
<proteinExistence type="predicted"/>
<sequence>MNGKLLGGSIVGIALVAGAALYYLQVYAFYDEVEFTPDAIRMTPVATGQPESMPAEDFEAIDADSSPLRYRACFRLPLSQPTLTETYEIYDNPEPLTAPPWFDCFDAGAVEAALESGEAMAFLGEHNVSYGVDRVIAVFNDGRAYAWHQLNDCGELDYAGNPVGEACPPREE</sequence>
<dbReference type="Proteomes" id="UP000285908">
    <property type="component" value="Unassembled WGS sequence"/>
</dbReference>
<evidence type="ECO:0000313" key="3">
    <source>
        <dbReference type="Proteomes" id="UP000285908"/>
    </source>
</evidence>
<dbReference type="InterPro" id="IPR045616">
    <property type="entry name" value="DUF6446"/>
</dbReference>
<dbReference type="Pfam" id="PF20044">
    <property type="entry name" value="DUF6446"/>
    <property type="match status" value="1"/>
</dbReference>
<dbReference type="RefSeq" id="WP_127905984.1">
    <property type="nucleotide sequence ID" value="NZ_RQXX01000002.1"/>
</dbReference>
<dbReference type="AlphaFoldDB" id="A0A438AJ13"/>
<feature type="transmembrane region" description="Helical" evidence="1">
    <location>
        <begin position="6"/>
        <end position="24"/>
    </location>
</feature>
<keyword evidence="1" id="KW-0812">Transmembrane</keyword>
<name>A0A438AJ13_9RHOB</name>
<evidence type="ECO:0000313" key="2">
    <source>
        <dbReference type="EMBL" id="RVV98753.1"/>
    </source>
</evidence>